<dbReference type="OrthoDB" id="60498at2759"/>
<evidence type="ECO:0000313" key="2">
    <source>
        <dbReference type="Proteomes" id="UP000243579"/>
    </source>
</evidence>
<dbReference type="Gene3D" id="1.25.40.20">
    <property type="entry name" value="Ankyrin repeat-containing domain"/>
    <property type="match status" value="1"/>
</dbReference>
<gene>
    <name evidence="1" type="ORF">ACHHYP_15862</name>
</gene>
<accession>A0A1V9YA18</accession>
<dbReference type="EMBL" id="JNBR01002433">
    <property type="protein sequence ID" value="OQR82556.1"/>
    <property type="molecule type" value="Genomic_DNA"/>
</dbReference>
<reference evidence="1 2" key="1">
    <citation type="journal article" date="2014" name="Genome Biol. Evol.">
        <title>The secreted proteins of Achlya hypogyna and Thraustotheca clavata identify the ancestral oomycete secretome and reveal gene acquisitions by horizontal gene transfer.</title>
        <authorList>
            <person name="Misner I."/>
            <person name="Blouin N."/>
            <person name="Leonard G."/>
            <person name="Richards T.A."/>
            <person name="Lane C.E."/>
        </authorList>
    </citation>
    <scope>NUCLEOTIDE SEQUENCE [LARGE SCALE GENOMIC DNA]</scope>
    <source>
        <strain evidence="1 2">ATCC 48635</strain>
    </source>
</reference>
<sequence length="149" mass="17100">MTATTTSRIAQDVLANHALFLEVVSYQNGMTMSVRAEYEAWRASALEMQEHGMYQVFGMLRSMLLSSLTDARFMLHQAIIEGRTESVRCLVEHEPKWITPSAFTLARKRGLKDIIQILHDHTSDIRLRQAANRRTHQMHADAIVHKLKI</sequence>
<name>A0A1V9YA18_ACHHY</name>
<dbReference type="SUPFAM" id="SSF48403">
    <property type="entry name" value="Ankyrin repeat"/>
    <property type="match status" value="1"/>
</dbReference>
<organism evidence="1 2">
    <name type="scientific">Achlya hypogyna</name>
    <name type="common">Oomycete</name>
    <name type="synonym">Protoachlya hypogyna</name>
    <dbReference type="NCBI Taxonomy" id="1202772"/>
    <lineage>
        <taxon>Eukaryota</taxon>
        <taxon>Sar</taxon>
        <taxon>Stramenopiles</taxon>
        <taxon>Oomycota</taxon>
        <taxon>Saprolegniomycetes</taxon>
        <taxon>Saprolegniales</taxon>
        <taxon>Achlyaceae</taxon>
        <taxon>Achlya</taxon>
    </lineage>
</organism>
<dbReference type="Proteomes" id="UP000243579">
    <property type="component" value="Unassembled WGS sequence"/>
</dbReference>
<protein>
    <submittedName>
        <fullName evidence="1">Uncharacterized protein</fullName>
    </submittedName>
</protein>
<keyword evidence="2" id="KW-1185">Reference proteome</keyword>
<comment type="caution">
    <text evidence="1">The sequence shown here is derived from an EMBL/GenBank/DDBJ whole genome shotgun (WGS) entry which is preliminary data.</text>
</comment>
<evidence type="ECO:0000313" key="1">
    <source>
        <dbReference type="EMBL" id="OQR82556.1"/>
    </source>
</evidence>
<dbReference type="AlphaFoldDB" id="A0A1V9YA18"/>
<dbReference type="InterPro" id="IPR036770">
    <property type="entry name" value="Ankyrin_rpt-contain_sf"/>
</dbReference>
<proteinExistence type="predicted"/>